<dbReference type="InterPro" id="IPR036390">
    <property type="entry name" value="WH_DNA-bd_sf"/>
</dbReference>
<gene>
    <name evidence="5" type="ORF">AAIG11_06140</name>
</gene>
<dbReference type="InterPro" id="IPR001845">
    <property type="entry name" value="HTH_ArsR_DNA-bd_dom"/>
</dbReference>
<evidence type="ECO:0000313" key="6">
    <source>
        <dbReference type="Proteomes" id="UP001407405"/>
    </source>
</evidence>
<dbReference type="PANTHER" id="PTHR33154:SF18">
    <property type="entry name" value="ARSENICAL RESISTANCE OPERON REPRESSOR"/>
    <property type="match status" value="1"/>
</dbReference>
<comment type="caution">
    <text evidence="5">The sequence shown here is derived from an EMBL/GenBank/DDBJ whole genome shotgun (WGS) entry which is preliminary data.</text>
</comment>
<evidence type="ECO:0000313" key="5">
    <source>
        <dbReference type="EMBL" id="MEN1760042.1"/>
    </source>
</evidence>
<dbReference type="PRINTS" id="PR00778">
    <property type="entry name" value="HTHARSR"/>
</dbReference>
<evidence type="ECO:0000256" key="1">
    <source>
        <dbReference type="ARBA" id="ARBA00023015"/>
    </source>
</evidence>
<dbReference type="NCBIfam" id="NF033788">
    <property type="entry name" value="HTH_metalloreg"/>
    <property type="match status" value="1"/>
</dbReference>
<keyword evidence="1" id="KW-0805">Transcription regulation</keyword>
<dbReference type="InterPro" id="IPR051081">
    <property type="entry name" value="HTH_MetalResp_TranReg"/>
</dbReference>
<dbReference type="Proteomes" id="UP001407405">
    <property type="component" value="Unassembled WGS sequence"/>
</dbReference>
<dbReference type="Gene3D" id="1.10.10.10">
    <property type="entry name" value="Winged helix-like DNA-binding domain superfamily/Winged helix DNA-binding domain"/>
    <property type="match status" value="1"/>
</dbReference>
<dbReference type="Pfam" id="PF01022">
    <property type="entry name" value="HTH_5"/>
    <property type="match status" value="1"/>
</dbReference>
<dbReference type="RefSeq" id="WP_343185363.1">
    <property type="nucleotide sequence ID" value="NZ_JBCITM010000004.1"/>
</dbReference>
<reference evidence="5 6" key="1">
    <citation type="submission" date="2024-04" db="EMBL/GenBank/DDBJ databases">
        <title>Genome sequencing and metabolic network reconstruction of aminoacids and betaine degradation by Anoxynatronum sibiricum.</title>
        <authorList>
            <person name="Detkova E.N."/>
            <person name="Boltjanskaja Y.V."/>
            <person name="Mardanov A.V."/>
            <person name="Kevbrin V."/>
        </authorList>
    </citation>
    <scope>NUCLEOTIDE SEQUENCE [LARGE SCALE GENOMIC DNA]</scope>
    <source>
        <strain evidence="5 6">Z-7981</strain>
    </source>
</reference>
<evidence type="ECO:0000256" key="2">
    <source>
        <dbReference type="ARBA" id="ARBA00023125"/>
    </source>
</evidence>
<dbReference type="SMART" id="SM00418">
    <property type="entry name" value="HTH_ARSR"/>
    <property type="match status" value="1"/>
</dbReference>
<dbReference type="SUPFAM" id="SSF46785">
    <property type="entry name" value="Winged helix' DNA-binding domain"/>
    <property type="match status" value="1"/>
</dbReference>
<dbReference type="CDD" id="cd00090">
    <property type="entry name" value="HTH_ARSR"/>
    <property type="match status" value="1"/>
</dbReference>
<proteinExistence type="predicted"/>
<evidence type="ECO:0000259" key="4">
    <source>
        <dbReference type="PROSITE" id="PS50987"/>
    </source>
</evidence>
<feature type="domain" description="HTH arsR-type" evidence="4">
    <location>
        <begin position="1"/>
        <end position="90"/>
    </location>
</feature>
<keyword evidence="2" id="KW-0238">DNA-binding</keyword>
<sequence length="113" mass="13196">MKEQADCFKALGDLTRLRILMMLTDSEKCACDIQENFDLKQPTISHHMKILQQAELVRVEKRGKWMFYALNQERFQKLHQFMDANLVQGKTVPYKLASHDCEGGRRKAVQEPV</sequence>
<keyword evidence="6" id="KW-1185">Reference proteome</keyword>
<name>A0ABU9VSA6_9CLOT</name>
<dbReference type="PANTHER" id="PTHR33154">
    <property type="entry name" value="TRANSCRIPTIONAL REGULATOR, ARSR FAMILY"/>
    <property type="match status" value="1"/>
</dbReference>
<dbReference type="EMBL" id="JBCITM010000004">
    <property type="protein sequence ID" value="MEN1760042.1"/>
    <property type="molecule type" value="Genomic_DNA"/>
</dbReference>
<dbReference type="PROSITE" id="PS50987">
    <property type="entry name" value="HTH_ARSR_2"/>
    <property type="match status" value="1"/>
</dbReference>
<accession>A0ABU9VSA6</accession>
<dbReference type="InterPro" id="IPR036388">
    <property type="entry name" value="WH-like_DNA-bd_sf"/>
</dbReference>
<evidence type="ECO:0000256" key="3">
    <source>
        <dbReference type="ARBA" id="ARBA00023163"/>
    </source>
</evidence>
<keyword evidence="3" id="KW-0804">Transcription</keyword>
<organism evidence="5 6">
    <name type="scientific">Anoxynatronum sibiricum</name>
    <dbReference type="NCBI Taxonomy" id="210623"/>
    <lineage>
        <taxon>Bacteria</taxon>
        <taxon>Bacillati</taxon>
        <taxon>Bacillota</taxon>
        <taxon>Clostridia</taxon>
        <taxon>Eubacteriales</taxon>
        <taxon>Clostridiaceae</taxon>
        <taxon>Anoxynatronum</taxon>
    </lineage>
</organism>
<dbReference type="InterPro" id="IPR011991">
    <property type="entry name" value="ArsR-like_HTH"/>
</dbReference>
<protein>
    <submittedName>
        <fullName evidence="5">Metalloregulator ArsR/SmtB family transcription factor</fullName>
    </submittedName>
</protein>